<dbReference type="Gene3D" id="3.40.50.1820">
    <property type="entry name" value="alpha/beta hydrolase"/>
    <property type="match status" value="1"/>
</dbReference>
<feature type="chain" id="PRO_5031424132" evidence="2">
    <location>
        <begin position="22"/>
        <end position="646"/>
    </location>
</feature>
<dbReference type="InterPro" id="IPR001375">
    <property type="entry name" value="Peptidase_S9_cat"/>
</dbReference>
<evidence type="ECO:0000256" key="2">
    <source>
        <dbReference type="SAM" id="SignalP"/>
    </source>
</evidence>
<sequence length="646" mass="73618">MIKRLVLLLTLAFISASSVHSRPGVPVETLFKKPEFAAFQVSPNGEYLAVLAPYERRLNIHIIELATMSFSRITAVKDTDIAGFSWITDDRLFFQMDNGGDEYYGTFAVDRDGGNPTTIMPMLSDDASFSIPRYTRVIDLLDDQPDYVLVANNESRADYPDLYLLDIHTGRKKIFLSNPGNVTGWMTDQNGVVRVGLVRDTSTSDKIKGSFIYRSGPDDEFHQVFPYAEEDKWRVVPLAFDHDGKTMYVHARPDGAKVEGIYTFDPEAKELGEMILQDDTYDAGGVVVSDFTKKLAGYGINREKPEFIWVDEEKSQIQTAMDNAFPDTINSPSSMSDDETVMVYVSTSARQPAYYNLISLRGGTLKLTPLGYSREWIKPETQSEQEPYTFEARDGTILHGYIWFPPNSDRKNLPLIVNPHGGPNARDSYGWDPRVQFFTTRGFAVLQVNFRGSDGYGIDFVKAGHKKWWYEMQYDVRDAVQWAIDQGYVDEKKIGVYGGSYGGYATMAQLTKYPELYNFGINVVGVVDSEEMLKYEKATSDSAFAFWQSRIGKLKEDIDMVRESSPINHIEKLDDPVFIIHGVRDPRVPIKQAELLRTAMKKNKKKFEWLVKRNEGHGFRKEENVFTEFNQIEDFIAPFMKKWGMK</sequence>
<proteinExistence type="predicted"/>
<keyword evidence="2" id="KW-0732">Signal</keyword>
<evidence type="ECO:0000259" key="3">
    <source>
        <dbReference type="Pfam" id="PF00326"/>
    </source>
</evidence>
<keyword evidence="5" id="KW-1185">Reference proteome</keyword>
<name>A0A7X1B8T2_9BACT</name>
<dbReference type="AlphaFoldDB" id="A0A7X1B8T2"/>
<evidence type="ECO:0000313" key="4">
    <source>
        <dbReference type="EMBL" id="MBC2607812.1"/>
    </source>
</evidence>
<dbReference type="SUPFAM" id="SSF82171">
    <property type="entry name" value="DPP6 N-terminal domain-like"/>
    <property type="match status" value="1"/>
</dbReference>
<feature type="signal peptide" evidence="2">
    <location>
        <begin position="1"/>
        <end position="21"/>
    </location>
</feature>
<keyword evidence="1" id="KW-0378">Hydrolase</keyword>
<reference evidence="4 5" key="1">
    <citation type="submission" date="2020-07" db="EMBL/GenBank/DDBJ databases">
        <authorList>
            <person name="Feng X."/>
        </authorList>
    </citation>
    <scope>NUCLEOTIDE SEQUENCE [LARGE SCALE GENOMIC DNA]</scope>
    <source>
        <strain evidence="4 5">JCM23202</strain>
    </source>
</reference>
<dbReference type="PANTHER" id="PTHR42776">
    <property type="entry name" value="SERINE PEPTIDASE S9 FAMILY MEMBER"/>
    <property type="match status" value="1"/>
</dbReference>
<dbReference type="Proteomes" id="UP000526501">
    <property type="component" value="Unassembled WGS sequence"/>
</dbReference>
<organism evidence="4 5">
    <name type="scientific">Pelagicoccus albus</name>
    <dbReference type="NCBI Taxonomy" id="415222"/>
    <lineage>
        <taxon>Bacteria</taxon>
        <taxon>Pseudomonadati</taxon>
        <taxon>Verrucomicrobiota</taxon>
        <taxon>Opitutia</taxon>
        <taxon>Puniceicoccales</taxon>
        <taxon>Pelagicoccaceae</taxon>
        <taxon>Pelagicoccus</taxon>
    </lineage>
</organism>
<dbReference type="GO" id="GO:0004252">
    <property type="term" value="F:serine-type endopeptidase activity"/>
    <property type="evidence" value="ECO:0007669"/>
    <property type="project" value="TreeGrafter"/>
</dbReference>
<dbReference type="RefSeq" id="WP_185661677.1">
    <property type="nucleotide sequence ID" value="NZ_CAWPOO010000013.1"/>
</dbReference>
<comment type="caution">
    <text evidence="4">The sequence shown here is derived from an EMBL/GenBank/DDBJ whole genome shotgun (WGS) entry which is preliminary data.</text>
</comment>
<accession>A0A7X1B8T2</accession>
<dbReference type="SUPFAM" id="SSF53474">
    <property type="entry name" value="alpha/beta-Hydrolases"/>
    <property type="match status" value="1"/>
</dbReference>
<dbReference type="InterPro" id="IPR029058">
    <property type="entry name" value="AB_hydrolase_fold"/>
</dbReference>
<dbReference type="InterPro" id="IPR011042">
    <property type="entry name" value="6-blade_b-propeller_TolB-like"/>
</dbReference>
<feature type="domain" description="Peptidase S9 prolyl oligopeptidase catalytic" evidence="3">
    <location>
        <begin position="434"/>
        <end position="638"/>
    </location>
</feature>
<dbReference type="Pfam" id="PF00326">
    <property type="entry name" value="Peptidase_S9"/>
    <property type="match status" value="1"/>
</dbReference>
<dbReference type="PANTHER" id="PTHR42776:SF27">
    <property type="entry name" value="DIPEPTIDYL PEPTIDASE FAMILY MEMBER 6"/>
    <property type="match status" value="1"/>
</dbReference>
<dbReference type="EMBL" id="JACHVC010000013">
    <property type="protein sequence ID" value="MBC2607812.1"/>
    <property type="molecule type" value="Genomic_DNA"/>
</dbReference>
<evidence type="ECO:0000256" key="1">
    <source>
        <dbReference type="ARBA" id="ARBA00022801"/>
    </source>
</evidence>
<protein>
    <submittedName>
        <fullName evidence="4">S9 family peptidase</fullName>
    </submittedName>
</protein>
<dbReference type="Gene3D" id="2.120.10.30">
    <property type="entry name" value="TolB, C-terminal domain"/>
    <property type="match status" value="1"/>
</dbReference>
<dbReference type="GO" id="GO:0006508">
    <property type="term" value="P:proteolysis"/>
    <property type="evidence" value="ECO:0007669"/>
    <property type="project" value="InterPro"/>
</dbReference>
<evidence type="ECO:0000313" key="5">
    <source>
        <dbReference type="Proteomes" id="UP000526501"/>
    </source>
</evidence>
<gene>
    <name evidence="4" type="ORF">H5P27_17290</name>
</gene>